<dbReference type="EC" id="3.4.11.9" evidence="4"/>
<feature type="non-terminal residue" evidence="12">
    <location>
        <position position="1"/>
    </location>
</feature>
<dbReference type="GO" id="GO:0004177">
    <property type="term" value="F:aminopeptidase activity"/>
    <property type="evidence" value="ECO:0007669"/>
    <property type="project" value="UniProtKB-EC"/>
</dbReference>
<dbReference type="CDD" id="cd01087">
    <property type="entry name" value="Prolidase"/>
    <property type="match status" value="1"/>
</dbReference>
<evidence type="ECO:0000259" key="11">
    <source>
        <dbReference type="Pfam" id="PF00557"/>
    </source>
</evidence>
<evidence type="ECO:0000256" key="4">
    <source>
        <dbReference type="ARBA" id="ARBA00012574"/>
    </source>
</evidence>
<dbReference type="Proteomes" id="UP000051276">
    <property type="component" value="Unassembled WGS sequence"/>
</dbReference>
<evidence type="ECO:0000313" key="12">
    <source>
        <dbReference type="EMBL" id="KRT60180.1"/>
    </source>
</evidence>
<dbReference type="Gene3D" id="3.90.230.10">
    <property type="entry name" value="Creatinase/methionine aminopeptidase superfamily"/>
    <property type="match status" value="1"/>
</dbReference>
<dbReference type="GO" id="GO:0046872">
    <property type="term" value="F:metal ion binding"/>
    <property type="evidence" value="ECO:0007669"/>
    <property type="project" value="UniProtKB-KW"/>
</dbReference>
<dbReference type="EMBL" id="LMXI01000010">
    <property type="protein sequence ID" value="KRT60180.1"/>
    <property type="molecule type" value="Genomic_DNA"/>
</dbReference>
<dbReference type="Pfam" id="PF00557">
    <property type="entry name" value="Peptidase_M24"/>
    <property type="match status" value="1"/>
</dbReference>
<dbReference type="PANTHER" id="PTHR43226">
    <property type="entry name" value="XAA-PRO AMINOPEPTIDASE 3"/>
    <property type="match status" value="1"/>
</dbReference>
<evidence type="ECO:0000256" key="10">
    <source>
        <dbReference type="ARBA" id="ARBA00081411"/>
    </source>
</evidence>
<proteinExistence type="inferred from homology"/>
<gene>
    <name evidence="12" type="ORF">Ga0076813_16841</name>
</gene>
<keyword evidence="5" id="KW-0479">Metal-binding</keyword>
<evidence type="ECO:0000256" key="2">
    <source>
        <dbReference type="ARBA" id="ARBA00001936"/>
    </source>
</evidence>
<comment type="caution">
    <text evidence="12">The sequence shown here is derived from an EMBL/GenBank/DDBJ whole genome shotgun (WGS) entry which is preliminary data.</text>
</comment>
<evidence type="ECO:0000256" key="9">
    <source>
        <dbReference type="ARBA" id="ARBA00075356"/>
    </source>
</evidence>
<evidence type="ECO:0000256" key="7">
    <source>
        <dbReference type="ARBA" id="ARBA00023211"/>
    </source>
</evidence>
<comment type="similarity">
    <text evidence="3">Belongs to the peptidase M24B family.</text>
</comment>
<keyword evidence="7" id="KW-0464">Manganese</keyword>
<comment type="catalytic activity">
    <reaction evidence="1">
        <text>Release of any N-terminal amino acid, including proline, that is linked to proline, even from a dipeptide or tripeptide.</text>
        <dbReference type="EC" id="3.4.11.9"/>
    </reaction>
</comment>
<dbReference type="SUPFAM" id="SSF55920">
    <property type="entry name" value="Creatinase/aminopeptidase"/>
    <property type="match status" value="1"/>
</dbReference>
<protein>
    <recommendedName>
        <fullName evidence="8">Xaa-Pro aminopeptidase</fullName>
        <ecNumber evidence="4">3.4.11.9</ecNumber>
    </recommendedName>
    <alternativeName>
        <fullName evidence="9">Aminopeptidase P II</fullName>
    </alternativeName>
    <alternativeName>
        <fullName evidence="10">X-Pro aminopeptidase</fullName>
    </alternativeName>
</protein>
<evidence type="ECO:0000256" key="1">
    <source>
        <dbReference type="ARBA" id="ARBA00001424"/>
    </source>
</evidence>
<dbReference type="PANTHER" id="PTHR43226:SF4">
    <property type="entry name" value="XAA-PRO AMINOPEPTIDASE 3"/>
    <property type="match status" value="1"/>
</dbReference>
<dbReference type="InterPro" id="IPR036005">
    <property type="entry name" value="Creatinase/aminopeptidase-like"/>
</dbReference>
<organism evidence="12 13">
    <name type="scientific">endosymbiont of Ridgeia piscesae</name>
    <dbReference type="NCBI Taxonomy" id="54398"/>
    <lineage>
        <taxon>Bacteria</taxon>
        <taxon>Pseudomonadati</taxon>
        <taxon>Pseudomonadota</taxon>
        <taxon>Gammaproteobacteria</taxon>
        <taxon>sulfur-oxidizing symbionts</taxon>
    </lineage>
</organism>
<sequence>KSRSEIKAMRDAARISARGHKRLMQRCRPGLREYQLEAEFIAVCGDAGARYQAYPPIVGGGDNACVLHYIDNQDPLKEGDLVLIDAGCELDYYASDITRSYPVNGVFSKPQRQLYELVLAAQKAAIAQVKPGNSWEAPHQAAVRAITRGLIKLGLLKGTPAKLIREEKYKKFYPHKTGHWLGMDVHDVGDYKVDGEWRLLEPGMALTIEPGLYIPANSSGVAKKWWGIGIRIEDDLVVTKDGHEILSKDAPKEIDEIEALMAE</sequence>
<dbReference type="RefSeq" id="WP_158294764.1">
    <property type="nucleotide sequence ID" value="NZ_KQ556943.1"/>
</dbReference>
<evidence type="ECO:0000313" key="13">
    <source>
        <dbReference type="Proteomes" id="UP000051276"/>
    </source>
</evidence>
<reference evidence="12 13" key="1">
    <citation type="submission" date="2015-11" db="EMBL/GenBank/DDBJ databases">
        <title>The genome of Candidatus Endoriftia persephone in Ridgeia piscesae and population structure of the North Eastern Pacific vestimentiferan symbionts.</title>
        <authorList>
            <person name="Perez M."/>
            <person name="Juniper K.S."/>
        </authorList>
    </citation>
    <scope>NUCLEOTIDE SEQUENCE [LARGE SCALE GENOMIC DNA]</scope>
    <source>
        <strain evidence="12">Ind10</strain>
    </source>
</reference>
<name>A0A0T5ZBF1_9GAMM</name>
<keyword evidence="6" id="KW-0378">Hydrolase</keyword>
<dbReference type="AlphaFoldDB" id="A0A0T5ZBF1"/>
<dbReference type="FunFam" id="3.90.230.10:FF:000002">
    <property type="entry name" value="Xaa-Pro aminopeptidase 3"/>
    <property type="match status" value="1"/>
</dbReference>
<dbReference type="GO" id="GO:0005829">
    <property type="term" value="C:cytosol"/>
    <property type="evidence" value="ECO:0007669"/>
    <property type="project" value="TreeGrafter"/>
</dbReference>
<dbReference type="PATRIC" id="fig|54398.4.peg.2529"/>
<dbReference type="InterPro" id="IPR052433">
    <property type="entry name" value="X-Pro_dipept-like"/>
</dbReference>
<evidence type="ECO:0000256" key="3">
    <source>
        <dbReference type="ARBA" id="ARBA00008766"/>
    </source>
</evidence>
<feature type="domain" description="Peptidase M24" evidence="11">
    <location>
        <begin position="8"/>
        <end position="240"/>
    </location>
</feature>
<accession>A0A0T5ZBF1</accession>
<evidence type="ECO:0000256" key="6">
    <source>
        <dbReference type="ARBA" id="ARBA00022801"/>
    </source>
</evidence>
<dbReference type="STRING" id="54398.Ga0074115_10179"/>
<comment type="cofactor">
    <cofactor evidence="2">
        <name>Mn(2+)</name>
        <dbReference type="ChEBI" id="CHEBI:29035"/>
    </cofactor>
</comment>
<evidence type="ECO:0000256" key="8">
    <source>
        <dbReference type="ARBA" id="ARBA00069363"/>
    </source>
</evidence>
<dbReference type="InterPro" id="IPR000994">
    <property type="entry name" value="Pept_M24"/>
</dbReference>
<evidence type="ECO:0000256" key="5">
    <source>
        <dbReference type="ARBA" id="ARBA00022723"/>
    </source>
</evidence>
<dbReference type="GO" id="GO:0006508">
    <property type="term" value="P:proteolysis"/>
    <property type="evidence" value="ECO:0007669"/>
    <property type="project" value="TreeGrafter"/>
</dbReference>